<proteinExistence type="predicted"/>
<reference evidence="2 3" key="1">
    <citation type="submission" date="2020-08" db="EMBL/GenBank/DDBJ databases">
        <title>Genomic Encyclopedia of Type Strains, Phase IV (KMG-IV): sequencing the most valuable type-strain genomes for metagenomic binning, comparative biology and taxonomic classification.</title>
        <authorList>
            <person name="Goeker M."/>
        </authorList>
    </citation>
    <scope>NUCLEOTIDE SEQUENCE [LARGE SCALE GENOMIC DNA]</scope>
    <source>
        <strain evidence="2 3">DSM 7051</strain>
    </source>
</reference>
<organism evidence="2 3">
    <name type="scientific">Aminobacter aganoensis</name>
    <dbReference type="NCBI Taxonomy" id="83264"/>
    <lineage>
        <taxon>Bacteria</taxon>
        <taxon>Pseudomonadati</taxon>
        <taxon>Pseudomonadota</taxon>
        <taxon>Alphaproteobacteria</taxon>
        <taxon>Hyphomicrobiales</taxon>
        <taxon>Phyllobacteriaceae</taxon>
        <taxon>Aminobacter</taxon>
    </lineage>
</organism>
<feature type="region of interest" description="Disordered" evidence="1">
    <location>
        <begin position="107"/>
        <end position="128"/>
    </location>
</feature>
<gene>
    <name evidence="2" type="ORF">GGR00_003509</name>
</gene>
<evidence type="ECO:0000313" key="3">
    <source>
        <dbReference type="Proteomes" id="UP000536262"/>
    </source>
</evidence>
<evidence type="ECO:0000313" key="2">
    <source>
        <dbReference type="EMBL" id="MBB6355704.1"/>
    </source>
</evidence>
<protein>
    <submittedName>
        <fullName evidence="2">Uncharacterized protein</fullName>
    </submittedName>
</protein>
<name>A0A7X0F9M9_9HYPH</name>
<evidence type="ECO:0000256" key="1">
    <source>
        <dbReference type="SAM" id="MobiDB-lite"/>
    </source>
</evidence>
<dbReference type="AlphaFoldDB" id="A0A7X0F9M9"/>
<dbReference type="Proteomes" id="UP000536262">
    <property type="component" value="Unassembled WGS sequence"/>
</dbReference>
<feature type="region of interest" description="Disordered" evidence="1">
    <location>
        <begin position="47"/>
        <end position="69"/>
    </location>
</feature>
<dbReference type="EMBL" id="JACHOU010000009">
    <property type="protein sequence ID" value="MBB6355704.1"/>
    <property type="molecule type" value="Genomic_DNA"/>
</dbReference>
<keyword evidence="3" id="KW-1185">Reference proteome</keyword>
<sequence length="128" mass="13902">MMPVIVDAKNLPSESAQDFSPFLEPTVAPERHHSLEMGVTERARVCPKTGIGDDAGNHAGWQKGPERHDAKRATVGIDDELLKRGQRIRGDGDLQDPTVAIQQLQSEAIGQQPDGEGYGQTKAYVEDA</sequence>
<comment type="caution">
    <text evidence="2">The sequence shown here is derived from an EMBL/GenBank/DDBJ whole genome shotgun (WGS) entry which is preliminary data.</text>
</comment>
<accession>A0A7X0F9M9</accession>